<dbReference type="InterPro" id="IPR001878">
    <property type="entry name" value="Znf_CCHC"/>
</dbReference>
<evidence type="ECO:0000313" key="3">
    <source>
        <dbReference type="Proteomes" id="UP000499080"/>
    </source>
</evidence>
<dbReference type="Proteomes" id="UP000499080">
    <property type="component" value="Unassembled WGS sequence"/>
</dbReference>
<dbReference type="EMBL" id="BGPR01001644">
    <property type="protein sequence ID" value="GBM58639.1"/>
    <property type="molecule type" value="Genomic_DNA"/>
</dbReference>
<feature type="domain" description="CCHC-type" evidence="1">
    <location>
        <begin position="196"/>
        <end position="212"/>
    </location>
</feature>
<organism evidence="2 3">
    <name type="scientific">Araneus ventricosus</name>
    <name type="common">Orbweaver spider</name>
    <name type="synonym">Epeira ventricosa</name>
    <dbReference type="NCBI Taxonomy" id="182803"/>
    <lineage>
        <taxon>Eukaryota</taxon>
        <taxon>Metazoa</taxon>
        <taxon>Ecdysozoa</taxon>
        <taxon>Arthropoda</taxon>
        <taxon>Chelicerata</taxon>
        <taxon>Arachnida</taxon>
        <taxon>Araneae</taxon>
        <taxon>Araneomorphae</taxon>
        <taxon>Entelegynae</taxon>
        <taxon>Araneoidea</taxon>
        <taxon>Araneidae</taxon>
        <taxon>Araneus</taxon>
    </lineage>
</organism>
<sequence>MRSCSHSVCCLLLMDSKIPPRVGRAWLPFKRVVHCWSPVYQFGWYPNRLGITGIGSEPKAIRKLKSGETFTSTQTKSFVLAKTLLDIPISGIPHKSLNTVRGVISETELLTASDSDILEGFASQGVIHAHRIHIKKGTESYPTQHIILTFNKTELPKSVVAGYLHCRIRPYVPNPTRCYKCQRFGHSKVACRGKQVCSRCASEGHSFTDCHAEPKCANCAQPHESNTKQCPTWPQEKQIQKLSDQKYILC</sequence>
<reference evidence="2 3" key="1">
    <citation type="journal article" date="2019" name="Sci. Rep.">
        <title>Orb-weaving spider Araneus ventricosus genome elucidates the spidroin gene catalogue.</title>
        <authorList>
            <person name="Kono N."/>
            <person name="Nakamura H."/>
            <person name="Ohtoshi R."/>
            <person name="Moran D.A.P."/>
            <person name="Shinohara A."/>
            <person name="Yoshida Y."/>
            <person name="Fujiwara M."/>
            <person name="Mori M."/>
            <person name="Tomita M."/>
            <person name="Arakawa K."/>
        </authorList>
    </citation>
    <scope>NUCLEOTIDE SEQUENCE [LARGE SCALE GENOMIC DNA]</scope>
</reference>
<evidence type="ECO:0000313" key="2">
    <source>
        <dbReference type="EMBL" id="GBM58639.1"/>
    </source>
</evidence>
<evidence type="ECO:0000259" key="1">
    <source>
        <dbReference type="SMART" id="SM00343"/>
    </source>
</evidence>
<name>A0A4Y2H0F0_ARAVE</name>
<dbReference type="SMART" id="SM00343">
    <property type="entry name" value="ZnF_C2HC"/>
    <property type="match status" value="2"/>
</dbReference>
<feature type="domain" description="CCHC-type" evidence="1">
    <location>
        <begin position="177"/>
        <end position="193"/>
    </location>
</feature>
<dbReference type="GO" id="GO:0008270">
    <property type="term" value="F:zinc ion binding"/>
    <property type="evidence" value="ECO:0007669"/>
    <property type="project" value="InterPro"/>
</dbReference>
<proteinExistence type="predicted"/>
<dbReference type="AlphaFoldDB" id="A0A4Y2H0F0"/>
<comment type="caution">
    <text evidence="2">The sequence shown here is derived from an EMBL/GenBank/DDBJ whole genome shotgun (WGS) entry which is preliminary data.</text>
</comment>
<gene>
    <name evidence="2" type="ORF">AVEN_251911_1</name>
</gene>
<dbReference type="OrthoDB" id="10069609at2759"/>
<dbReference type="GO" id="GO:0003676">
    <property type="term" value="F:nucleic acid binding"/>
    <property type="evidence" value="ECO:0007669"/>
    <property type="project" value="InterPro"/>
</dbReference>
<protein>
    <recommendedName>
        <fullName evidence="1">CCHC-type domain-containing protein</fullName>
    </recommendedName>
</protein>
<dbReference type="Gene3D" id="4.10.60.10">
    <property type="entry name" value="Zinc finger, CCHC-type"/>
    <property type="match status" value="1"/>
</dbReference>
<accession>A0A4Y2H0F0</accession>
<dbReference type="InterPro" id="IPR036875">
    <property type="entry name" value="Znf_CCHC_sf"/>
</dbReference>
<dbReference type="SUPFAM" id="SSF57756">
    <property type="entry name" value="Retrovirus zinc finger-like domains"/>
    <property type="match status" value="1"/>
</dbReference>
<keyword evidence="3" id="KW-1185">Reference proteome</keyword>